<dbReference type="OrthoDB" id="10413036at2759"/>
<dbReference type="EMBL" id="JXTC01000140">
    <property type="protein sequence ID" value="PON85937.1"/>
    <property type="molecule type" value="Genomic_DNA"/>
</dbReference>
<evidence type="ECO:0000313" key="1">
    <source>
        <dbReference type="EMBL" id="PON85937.1"/>
    </source>
</evidence>
<dbReference type="AlphaFoldDB" id="A0A2P5EK46"/>
<comment type="caution">
    <text evidence="1">The sequence shown here is derived from an EMBL/GenBank/DDBJ whole genome shotgun (WGS) entry which is preliminary data.</text>
</comment>
<reference evidence="2" key="1">
    <citation type="submission" date="2016-06" db="EMBL/GenBank/DDBJ databases">
        <title>Parallel loss of symbiosis genes in relatives of nitrogen-fixing non-legume Parasponia.</title>
        <authorList>
            <person name="Van Velzen R."/>
            <person name="Holmer R."/>
            <person name="Bu F."/>
            <person name="Rutten L."/>
            <person name="Van Zeijl A."/>
            <person name="Liu W."/>
            <person name="Santuari L."/>
            <person name="Cao Q."/>
            <person name="Sharma T."/>
            <person name="Shen D."/>
            <person name="Roswanjaya Y."/>
            <person name="Wardhani T."/>
            <person name="Kalhor M.S."/>
            <person name="Jansen J."/>
            <person name="Van den Hoogen J."/>
            <person name="Gungor B."/>
            <person name="Hartog M."/>
            <person name="Hontelez J."/>
            <person name="Verver J."/>
            <person name="Yang W.-C."/>
            <person name="Schijlen E."/>
            <person name="Repin R."/>
            <person name="Schilthuizen M."/>
            <person name="Schranz E."/>
            <person name="Heidstra R."/>
            <person name="Miyata K."/>
            <person name="Fedorova E."/>
            <person name="Kohlen W."/>
            <person name="Bisseling T."/>
            <person name="Smit S."/>
            <person name="Geurts R."/>
        </authorList>
    </citation>
    <scope>NUCLEOTIDE SEQUENCE [LARGE SCALE GENOMIC DNA]</scope>
    <source>
        <strain evidence="2">cv. RG33-2</strain>
    </source>
</reference>
<protein>
    <recommendedName>
        <fullName evidence="3">RNase H type-1 domain-containing protein</fullName>
    </recommendedName>
</protein>
<accession>A0A2P5EK46</accession>
<evidence type="ECO:0000313" key="2">
    <source>
        <dbReference type="Proteomes" id="UP000237000"/>
    </source>
</evidence>
<dbReference type="InParanoid" id="A0A2P5EK46"/>
<name>A0A2P5EK46_TREOI</name>
<keyword evidence="2" id="KW-1185">Reference proteome</keyword>
<evidence type="ECO:0008006" key="3">
    <source>
        <dbReference type="Google" id="ProtNLM"/>
    </source>
</evidence>
<proteinExistence type="predicted"/>
<sequence length="72" mass="7543">TYVLEVKHPASATKVDFKWKPPNEGCLKLNVDALVSPGASFVGVGVVIRDASGAVRAASSKRLVGSFDILTT</sequence>
<gene>
    <name evidence="1" type="ORF">TorRG33x02_182970</name>
</gene>
<dbReference type="Proteomes" id="UP000237000">
    <property type="component" value="Unassembled WGS sequence"/>
</dbReference>
<feature type="non-terminal residue" evidence="1">
    <location>
        <position position="1"/>
    </location>
</feature>
<organism evidence="1 2">
    <name type="scientific">Trema orientale</name>
    <name type="common">Charcoal tree</name>
    <name type="synonym">Celtis orientalis</name>
    <dbReference type="NCBI Taxonomy" id="63057"/>
    <lineage>
        <taxon>Eukaryota</taxon>
        <taxon>Viridiplantae</taxon>
        <taxon>Streptophyta</taxon>
        <taxon>Embryophyta</taxon>
        <taxon>Tracheophyta</taxon>
        <taxon>Spermatophyta</taxon>
        <taxon>Magnoliopsida</taxon>
        <taxon>eudicotyledons</taxon>
        <taxon>Gunneridae</taxon>
        <taxon>Pentapetalae</taxon>
        <taxon>rosids</taxon>
        <taxon>fabids</taxon>
        <taxon>Rosales</taxon>
        <taxon>Cannabaceae</taxon>
        <taxon>Trema</taxon>
    </lineage>
</organism>